<feature type="region of interest" description="Disordered" evidence="2">
    <location>
        <begin position="1"/>
        <end position="21"/>
    </location>
</feature>
<feature type="coiled-coil region" evidence="1">
    <location>
        <begin position="2082"/>
        <end position="2164"/>
    </location>
</feature>
<feature type="compositionally biased region" description="Polar residues" evidence="2">
    <location>
        <begin position="1"/>
        <end position="14"/>
    </location>
</feature>
<dbReference type="Gene3D" id="1.10.287.1490">
    <property type="match status" value="1"/>
</dbReference>
<feature type="coiled-coil region" evidence="1">
    <location>
        <begin position="1087"/>
        <end position="1249"/>
    </location>
</feature>
<reference evidence="3 4" key="1">
    <citation type="submission" date="2023-11" db="EMBL/GenBank/DDBJ databases">
        <authorList>
            <person name="Okamura Y."/>
        </authorList>
    </citation>
    <scope>NUCLEOTIDE SEQUENCE [LARGE SCALE GENOMIC DNA]</scope>
</reference>
<feature type="coiled-coil region" evidence="1">
    <location>
        <begin position="944"/>
        <end position="1047"/>
    </location>
</feature>
<feature type="coiled-coil region" evidence="1">
    <location>
        <begin position="524"/>
        <end position="617"/>
    </location>
</feature>
<proteinExistence type="predicted"/>
<feature type="compositionally biased region" description="Basic and acidic residues" evidence="2">
    <location>
        <begin position="926"/>
        <end position="938"/>
    </location>
</feature>
<feature type="region of interest" description="Disordered" evidence="2">
    <location>
        <begin position="791"/>
        <end position="814"/>
    </location>
</feature>
<dbReference type="Proteomes" id="UP001497472">
    <property type="component" value="Unassembled WGS sequence"/>
</dbReference>
<feature type="compositionally biased region" description="Polar residues" evidence="2">
    <location>
        <begin position="802"/>
        <end position="814"/>
    </location>
</feature>
<organism evidence="3 4">
    <name type="scientific">Leptosia nina</name>
    <dbReference type="NCBI Taxonomy" id="320188"/>
    <lineage>
        <taxon>Eukaryota</taxon>
        <taxon>Metazoa</taxon>
        <taxon>Ecdysozoa</taxon>
        <taxon>Arthropoda</taxon>
        <taxon>Hexapoda</taxon>
        <taxon>Insecta</taxon>
        <taxon>Pterygota</taxon>
        <taxon>Neoptera</taxon>
        <taxon>Endopterygota</taxon>
        <taxon>Lepidoptera</taxon>
        <taxon>Glossata</taxon>
        <taxon>Ditrysia</taxon>
        <taxon>Papilionoidea</taxon>
        <taxon>Pieridae</taxon>
        <taxon>Pierinae</taxon>
        <taxon>Leptosia</taxon>
    </lineage>
</organism>
<sequence>MSDNKNIDSGTTAKDQADVDSNLAVTRSDVASVTSRSSVKNVKTTTAERQIKFERAQKCLENAALVSKRIKEHRKATAELLGRPFEDDVTDSQSELASAVSEKTGYSVAIDTSTTLSVQDALNIPGISESLANTLKQKEILMERIKQYKEISKRPIKTSPLIKKEVESAEARKSSDNTEVFKLTNIVKEKENALSIMQVKIKAMEATIMDLQEKIHEKDQIIEAKNKATTIISDNLTKKEKDTLDLLKDTKEQMTKMQNNFIAMESEWKEEKCKLLEEINIKDEKIKSLHEANTILENSRFEISIANSKLVEELELKNREIIKLQEKLSDLSKTSHIIKPEEPIEEEKGSKEILDMTELTKKIEILEQLNFQIRQTNKELENQLSALNKETKPGPSISPMKKGSPLPSRKGRNTASKMKSPWSKLSAEALNQETEKKVVKTETTKSEMILQALNKDILDKEYVISQKEDLISELQLSNNEKESLINKLKDQILSQKENKVGTVDVGLCTETITERSEKSDNIDSHDELKDVHDLEVKLKEAQEQIVLLNEEIESANKNMIKVKSNSKLKLKQMQKTIDNLSKVSDTNAEMVRLNEEIHQLSQKVAELEEEKGNLQLHLVDYDSGRLTDTDIYKKMLEMENIAEARLKSISLLETQKFDLVQELHNLQQKNAEMEDRLADITQLQNEQVCSEIKSVQLEEQIDQLTASKKELELVIENLKLDKEQVERNINTILNEKEELVQKLEHYVQENMDLNDKLEKLSAEKVSSAESIEIVESLTTQEKMEIEKYNKSIEGEKADDNTSDSNGASSSPENISISKILHENAELKSKIELFSQERQEVMEKMNKICIENNKISENIEDLENEKRHLQIEIEKLNEEKITMSNLHQELLSQIDELKNERVEIIKEAADIKPLTSDDLVDSPSTEGHQEDKSVNDKSSKGAKTVKQLTKEILKLKNIIKEREDEIGDCQMKILSLEEQQQKQKEIIKTNTDYETKISQLSEENKKLKTENDSFANDKTEQIKFKETIENLHHEMQRVKNEYNSALHSRDTKIQELEHLLVEYEKQIFSYGNSLQQKDKDLNDYINQVTKLNDISQKLKLRVEALEEEKAKDQNVEVIKSLNKQIALYQNALADCEDKLRTLEEEKSQLSSVKTKLENKNLMLETDVTKLKETLNENQKNVEELRRQIQKQKEDFSEILSQSKERDEEIHEIKLQLRKESIENEKLRTMIQQKEQENAEMSQQYDDMQKKFDAINTDQNSQSELCTTLENKNKELLEKLKKFALSIKKKSAMYSDLENQLKDLQKQFELKSEQYEQALIQVETIPALQEKLKHANEEIDRLTTEKNQSEVKYMDCQREFISLQSKHSDSQEETSKLIEFLNSEIKRSQEESVQLKSYIDSLNNKIVEYEIEQKNNTNLLTKISCLEVDINQKQAQIIHLTNELQNQEQNLNRLQFGHDAKVQERDMYIENLQIEMEKYKSRIDRLQETISVMENRRQSLERKADQLDVQLLEKQKSYSEYTTQEDELVTRLAVLMDHDRVLEKQLQEIEKDNKELQNKVQNLTEELLTIQNSYSNLQQHCSILENKSSKVEALEIENSSYSSKVEGLENELRKLTLEHQHILAQRTVDIEDIEAEFNTQIEYAIKEKKVINEKYEKLKEYVDRLENDIQEYRNTIENLHININELSSQNKKLNEKSIVESPVTPDYTDQYITEINRLNAVINSKNNQIDEYKSNINTLEQELNSLRSSVESKIDEISMKLMQSEQQLDNLLKENEGLKSKNLELNDLVCQREDQIKQLLENKKVVFEMNIPKTEGMTISSTIEELSDEQKSLSALQSQILSDTEISNQEIMVKKETINVERSLDTAQSSHSSVEPLIVPKKAYLCSNEEHSDIKDPFNSDEGWGFGDSEETYDVTPGITQLSQEIEKLKSTNENLKKDLDSSNGKLIKALKKLKELKNANDMLANELKISKQIANTSMLDMAIESELSSNLEILEKKVQELNETLKKEKRDKETLSKQNEILKSANEKLIEMKEKMDNEIELWKYNFKQANDKISLSNQPSQIEISHVNRAHSEMTTLTRKGDIKLEEEVTKLENENEELQNLVDSLSCSNKELTDKVHVLTSEINILTQKSLDLDRSKSLKSELDDLKITHNHLNNNYEKLKAEVCDLQKQSSELLENNQYLKSSLESQQISHESDKKYIIENSALVSEIQTLKVEKEEIYHQINSLKSSLENAESLLQQEKQNVIENNQNAIAKQYEDIQTECENLKIQINKANETINDITMEKSSLLEKHQDQINDLESKIDKLNLENDQLLSTVTELRSSVSSAMDQRGFEIAELWKQHLAQRESEFQSIEQDLRMQLNASESKYEQFLESVQSSTQEDTNKILILEQVTSLQNKLQDKEEYLNTLQEKYADVIHQLDLLRSEMEDEKLLHENKLLVQQEEYEKSIKDLRSEMQKHIDENESIATLQTELIATKSVNESLNQRIEEISKNYELKISDLSKIIQQKDSEIFQKTHDYTIMLADRNNEFEGVRKQFLEYEKRVEDLTYEKEAELAILRLKMHENSEHYQKGHTELEAEKLRLSQALNEKIVECTNLNRQITDLNRVLEEYANRAAETQIVLESQELEIVTLKDEIESMKTAMRAATTRIEKHVTFASDTKTGSGDPTEGIVNKELLDAVPRAELDLALYMLHQRDVRCEELTMELTQLLEERDTLQLRLSDSLRSYEELKMRYSSVGLDVSSSSQDTISELPSFSVEKESQFVDTHRTPASRSSSISETDGEKPKLQAKLSELRSVKHSRDVRLRHESEQRQMGMRLLQRDVANLPPEAVEQLNQAHHTLSRDSQSTPTVLLNWLRGKSTPKVVHM</sequence>
<feature type="coiled-coil region" evidence="1">
    <location>
        <begin position="649"/>
        <end position="763"/>
    </location>
</feature>
<feature type="compositionally biased region" description="Polar residues" evidence="2">
    <location>
        <begin position="2769"/>
        <end position="2779"/>
    </location>
</feature>
<accession>A0AAV1JTG1</accession>
<keyword evidence="1" id="KW-0175">Coiled coil</keyword>
<feature type="coiled-coil region" evidence="1">
    <location>
        <begin position="187"/>
        <end position="221"/>
    </location>
</feature>
<keyword evidence="4" id="KW-1185">Reference proteome</keyword>
<evidence type="ECO:0000313" key="3">
    <source>
        <dbReference type="EMBL" id="CAK1551689.1"/>
    </source>
</evidence>
<dbReference type="GO" id="GO:0003682">
    <property type="term" value="F:chromatin binding"/>
    <property type="evidence" value="ECO:0007669"/>
    <property type="project" value="TreeGrafter"/>
</dbReference>
<feature type="coiled-coil region" evidence="1">
    <location>
        <begin position="823"/>
        <end position="906"/>
    </location>
</feature>
<feature type="coiled-coil region" evidence="1">
    <location>
        <begin position="1285"/>
        <end position="1786"/>
    </location>
</feature>
<dbReference type="Gene3D" id="1.10.287.510">
    <property type="entry name" value="Helix hairpin bin"/>
    <property type="match status" value="1"/>
</dbReference>
<dbReference type="GO" id="GO:0000785">
    <property type="term" value="C:chromatin"/>
    <property type="evidence" value="ECO:0007669"/>
    <property type="project" value="TreeGrafter"/>
</dbReference>
<dbReference type="PANTHER" id="PTHR43941:SF1">
    <property type="entry name" value="STRUCTURAL MAINTENANCE OF CHROMOSOMES PROTEIN 2"/>
    <property type="match status" value="1"/>
</dbReference>
<evidence type="ECO:0000256" key="1">
    <source>
        <dbReference type="SAM" id="Coils"/>
    </source>
</evidence>
<dbReference type="GO" id="GO:0007076">
    <property type="term" value="P:mitotic chromosome condensation"/>
    <property type="evidence" value="ECO:0007669"/>
    <property type="project" value="TreeGrafter"/>
</dbReference>
<comment type="caution">
    <text evidence="3">The sequence shown here is derived from an EMBL/GenBank/DDBJ whole genome shotgun (WGS) entry which is preliminary data.</text>
</comment>
<evidence type="ECO:0000313" key="4">
    <source>
        <dbReference type="Proteomes" id="UP001497472"/>
    </source>
</evidence>
<feature type="coiled-coil region" evidence="1">
    <location>
        <begin position="2392"/>
        <end position="2462"/>
    </location>
</feature>
<name>A0AAV1JTG1_9NEOP</name>
<dbReference type="PANTHER" id="PTHR43941">
    <property type="entry name" value="STRUCTURAL MAINTENANCE OF CHROMOSOMES PROTEIN 2"/>
    <property type="match status" value="1"/>
</dbReference>
<gene>
    <name evidence="3" type="ORF">LNINA_LOCUS10803</name>
</gene>
<feature type="region of interest" description="Disordered" evidence="2">
    <location>
        <begin position="2759"/>
        <end position="2787"/>
    </location>
</feature>
<feature type="region of interest" description="Disordered" evidence="2">
    <location>
        <begin position="387"/>
        <end position="422"/>
    </location>
</feature>
<dbReference type="GO" id="GO:0000796">
    <property type="term" value="C:condensin complex"/>
    <property type="evidence" value="ECO:0007669"/>
    <property type="project" value="TreeGrafter"/>
</dbReference>
<evidence type="ECO:0000256" key="2">
    <source>
        <dbReference type="SAM" id="MobiDB-lite"/>
    </source>
</evidence>
<feature type="coiled-coil region" evidence="1">
    <location>
        <begin position="2217"/>
        <end position="2323"/>
    </location>
</feature>
<feature type="coiled-coil region" evidence="1">
    <location>
        <begin position="1917"/>
        <end position="2041"/>
    </location>
</feature>
<dbReference type="GO" id="GO:0000793">
    <property type="term" value="C:condensed chromosome"/>
    <property type="evidence" value="ECO:0007669"/>
    <property type="project" value="TreeGrafter"/>
</dbReference>
<feature type="coiled-coil region" evidence="1">
    <location>
        <begin position="467"/>
        <end position="498"/>
    </location>
</feature>
<feature type="coiled-coil region" evidence="1">
    <location>
        <begin position="307"/>
        <end position="334"/>
    </location>
</feature>
<protein>
    <recommendedName>
        <fullName evidence="5">Viral A-type inclusion protein</fullName>
    </recommendedName>
</protein>
<evidence type="ECO:0008006" key="5">
    <source>
        <dbReference type="Google" id="ProtNLM"/>
    </source>
</evidence>
<dbReference type="EMBL" id="CAVLEF010000132">
    <property type="protein sequence ID" value="CAK1551689.1"/>
    <property type="molecule type" value="Genomic_DNA"/>
</dbReference>
<feature type="compositionally biased region" description="Basic and acidic residues" evidence="2">
    <location>
        <begin position="2759"/>
        <end position="2768"/>
    </location>
</feature>
<feature type="coiled-coil region" evidence="1">
    <location>
        <begin position="2594"/>
        <end position="2649"/>
    </location>
</feature>
<feature type="region of interest" description="Disordered" evidence="2">
    <location>
        <begin position="914"/>
        <end position="941"/>
    </location>
</feature>